<proteinExistence type="predicted"/>
<gene>
    <name evidence="1" type="ORF">g.8371</name>
</gene>
<dbReference type="EMBL" id="GECU01018400">
    <property type="protein sequence ID" value="JAS89306.1"/>
    <property type="molecule type" value="Transcribed_RNA"/>
</dbReference>
<protein>
    <submittedName>
        <fullName evidence="1">Uncharacterized protein</fullName>
    </submittedName>
</protein>
<accession>A0A1B6IQV4</accession>
<sequence>MERCGAYALLRPRHDRHTTTAVHSGRTDPLVVVTRLPSTVGQRSLPVCDQDNMERCGAYALLRPRHDRHTTTAVHSGRTDPLVVVTRLPSTVGQRSLPVCDQNNMERCGAMRTTRTKT</sequence>
<dbReference type="AlphaFoldDB" id="A0A1B6IQV4"/>
<organism evidence="1">
    <name type="scientific">Homalodisca liturata</name>
    <dbReference type="NCBI Taxonomy" id="320908"/>
    <lineage>
        <taxon>Eukaryota</taxon>
        <taxon>Metazoa</taxon>
        <taxon>Ecdysozoa</taxon>
        <taxon>Arthropoda</taxon>
        <taxon>Hexapoda</taxon>
        <taxon>Insecta</taxon>
        <taxon>Pterygota</taxon>
        <taxon>Neoptera</taxon>
        <taxon>Paraneoptera</taxon>
        <taxon>Hemiptera</taxon>
        <taxon>Auchenorrhyncha</taxon>
        <taxon>Membracoidea</taxon>
        <taxon>Cicadellidae</taxon>
        <taxon>Cicadellinae</taxon>
        <taxon>Proconiini</taxon>
        <taxon>Homalodisca</taxon>
    </lineage>
</organism>
<name>A0A1B6IQV4_9HEMI</name>
<evidence type="ECO:0000313" key="1">
    <source>
        <dbReference type="EMBL" id="JAS89306.1"/>
    </source>
</evidence>
<reference evidence="1" key="1">
    <citation type="submission" date="2015-11" db="EMBL/GenBank/DDBJ databases">
        <title>De novo transcriptome assembly of four potential Pierce s Disease insect vectors from Arizona vineyards.</title>
        <authorList>
            <person name="Tassone E.E."/>
        </authorList>
    </citation>
    <scope>NUCLEOTIDE SEQUENCE</scope>
</reference>